<dbReference type="InterPro" id="IPR010921">
    <property type="entry name" value="Trp_repressor/repl_initiator"/>
</dbReference>
<dbReference type="SUPFAM" id="SSF48295">
    <property type="entry name" value="TrpR-like"/>
    <property type="match status" value="1"/>
</dbReference>
<organism evidence="3">
    <name type="scientific">Brucella pituitosa</name>
    <dbReference type="NCBI Taxonomy" id="571256"/>
    <lineage>
        <taxon>Bacteria</taxon>
        <taxon>Pseudomonadati</taxon>
        <taxon>Pseudomonadota</taxon>
        <taxon>Alphaproteobacteria</taxon>
        <taxon>Hyphomicrobiales</taxon>
        <taxon>Brucellaceae</taxon>
        <taxon>Brucella/Ochrobactrum group</taxon>
        <taxon>Brucella</taxon>
    </lineage>
</organism>
<evidence type="ECO:0000256" key="2">
    <source>
        <dbReference type="SAM" id="MobiDB-lite"/>
    </source>
</evidence>
<dbReference type="Pfam" id="PF01527">
    <property type="entry name" value="HTH_Tnp_1"/>
    <property type="match status" value="1"/>
</dbReference>
<dbReference type="InterPro" id="IPR036388">
    <property type="entry name" value="WH-like_DNA-bd_sf"/>
</dbReference>
<dbReference type="Gene3D" id="1.10.10.10">
    <property type="entry name" value="Winged helix-like DNA-binding domain superfamily/Winged helix DNA-binding domain"/>
    <property type="match status" value="1"/>
</dbReference>
<evidence type="ECO:0000256" key="1">
    <source>
        <dbReference type="ARBA" id="ARBA00009964"/>
    </source>
</evidence>
<dbReference type="InterPro" id="IPR002514">
    <property type="entry name" value="Transposase_8"/>
</dbReference>
<proteinExistence type="inferred from homology"/>
<comment type="caution">
    <text evidence="3">The sequence shown here is derived from an EMBL/GenBank/DDBJ whole genome shotgun (WGS) entry which is preliminary data.</text>
</comment>
<accession>A0A643EUV3</accession>
<name>A0A643EUV3_9HYPH</name>
<dbReference type="NCBIfam" id="NF047595">
    <property type="entry name" value="IS66_ISRel24_TnpA"/>
    <property type="match status" value="1"/>
</dbReference>
<sequence length="128" mass="14063">MEPRMEFLSMDQSKRDSHRQWPADLKARIVSESLRPGVSVQEVADRYGVRANYLSSWRTLARQGKLVLPSPEDDTEFAAIIVAEPAIEPVTPPSSRVEIFCGEVIIRLEEGASASRIAAVASALAALK</sequence>
<dbReference type="PANTHER" id="PTHR37936">
    <property type="entry name" value="TRANSPOSASE INSC FOR INSERTION ELEMENT IS2A-RELATED"/>
    <property type="match status" value="1"/>
</dbReference>
<reference evidence="3" key="1">
    <citation type="submission" date="2019-09" db="EMBL/GenBank/DDBJ databases">
        <title>Draft genome sequences of 48 bacterial type strains from the CCUG.</title>
        <authorList>
            <person name="Tunovic T."/>
            <person name="Pineiro-Iglesias B."/>
            <person name="Unosson C."/>
            <person name="Inganas E."/>
            <person name="Ohlen M."/>
            <person name="Cardew S."/>
            <person name="Jensie-Markopoulos S."/>
            <person name="Salva-Serra F."/>
            <person name="Jaen-Luchoro D."/>
            <person name="Karlsson R."/>
            <person name="Svensson-Stadler L."/>
            <person name="Chun J."/>
            <person name="Moore E."/>
        </authorList>
    </citation>
    <scope>NUCLEOTIDE SEQUENCE</scope>
    <source>
        <strain evidence="3">CCUG 50899</strain>
    </source>
</reference>
<dbReference type="AlphaFoldDB" id="A0A643EUV3"/>
<evidence type="ECO:0000313" key="3">
    <source>
        <dbReference type="EMBL" id="KAB0567253.1"/>
    </source>
</evidence>
<dbReference type="GO" id="GO:0043565">
    <property type="term" value="F:sequence-specific DNA binding"/>
    <property type="evidence" value="ECO:0007669"/>
    <property type="project" value="InterPro"/>
</dbReference>
<dbReference type="GO" id="GO:0006313">
    <property type="term" value="P:DNA transposition"/>
    <property type="evidence" value="ECO:0007669"/>
    <property type="project" value="InterPro"/>
</dbReference>
<protein>
    <submittedName>
        <fullName evidence="3">Transposase</fullName>
    </submittedName>
</protein>
<dbReference type="GO" id="GO:0004803">
    <property type="term" value="F:transposase activity"/>
    <property type="evidence" value="ECO:0007669"/>
    <property type="project" value="InterPro"/>
</dbReference>
<dbReference type="PANTHER" id="PTHR37936:SF3">
    <property type="entry name" value="TRANSPOSASE INSC FOR INSERTION ELEMENT IS2A-RELATED"/>
    <property type="match status" value="1"/>
</dbReference>
<feature type="region of interest" description="Disordered" evidence="2">
    <location>
        <begin position="1"/>
        <end position="20"/>
    </location>
</feature>
<gene>
    <name evidence="3" type="ORF">F7Q93_20740</name>
</gene>
<comment type="similarity">
    <text evidence="1">Belongs to the transposase 8 family.</text>
</comment>
<dbReference type="EMBL" id="VZPE01000011">
    <property type="protein sequence ID" value="KAB0567253.1"/>
    <property type="molecule type" value="Genomic_DNA"/>
</dbReference>